<evidence type="ECO:0000256" key="4">
    <source>
        <dbReference type="ARBA" id="ARBA00022490"/>
    </source>
</evidence>
<dbReference type="GO" id="GO:0005524">
    <property type="term" value="F:ATP binding"/>
    <property type="evidence" value="ECO:0007669"/>
    <property type="project" value="UniProtKB-KW"/>
</dbReference>
<dbReference type="Pfam" id="PF01300">
    <property type="entry name" value="Sua5_yciO_yrdC"/>
    <property type="match status" value="1"/>
</dbReference>
<dbReference type="EMBL" id="LBRS01000003">
    <property type="protein sequence ID" value="KKQ01869.1"/>
    <property type="molecule type" value="Genomic_DNA"/>
</dbReference>
<comment type="catalytic activity">
    <reaction evidence="11">
        <text>L-threonine + hydrogencarbonate + ATP = L-threonylcarbamoyladenylate + diphosphate + H2O</text>
        <dbReference type="Rhea" id="RHEA:36407"/>
        <dbReference type="ChEBI" id="CHEBI:15377"/>
        <dbReference type="ChEBI" id="CHEBI:17544"/>
        <dbReference type="ChEBI" id="CHEBI:30616"/>
        <dbReference type="ChEBI" id="CHEBI:33019"/>
        <dbReference type="ChEBI" id="CHEBI:57926"/>
        <dbReference type="ChEBI" id="CHEBI:73682"/>
        <dbReference type="EC" id="2.7.7.87"/>
    </reaction>
</comment>
<dbReference type="GO" id="GO:0061710">
    <property type="term" value="F:L-threonylcarbamoyladenylate synthase"/>
    <property type="evidence" value="ECO:0007669"/>
    <property type="project" value="UniProtKB-EC"/>
</dbReference>
<keyword evidence="5" id="KW-0808">Transferase</keyword>
<evidence type="ECO:0000256" key="5">
    <source>
        <dbReference type="ARBA" id="ARBA00022679"/>
    </source>
</evidence>
<dbReference type="Pfam" id="PF02367">
    <property type="entry name" value="TsaE"/>
    <property type="match status" value="1"/>
</dbReference>
<dbReference type="GO" id="GO:0005737">
    <property type="term" value="C:cytoplasm"/>
    <property type="evidence" value="ECO:0007669"/>
    <property type="project" value="UniProtKB-SubCell"/>
</dbReference>
<dbReference type="PANTHER" id="PTHR17490:SF16">
    <property type="entry name" value="THREONYLCARBAMOYL-AMP SYNTHASE"/>
    <property type="match status" value="1"/>
</dbReference>
<accession>A0A0G0GPY1</accession>
<gene>
    <name evidence="13" type="ORF">US11_C0003G0012</name>
</gene>
<dbReference type="PANTHER" id="PTHR17490">
    <property type="entry name" value="SUA5"/>
    <property type="match status" value="1"/>
</dbReference>
<evidence type="ECO:0000256" key="2">
    <source>
        <dbReference type="ARBA" id="ARBA00007663"/>
    </source>
</evidence>
<evidence type="ECO:0000256" key="11">
    <source>
        <dbReference type="ARBA" id="ARBA00048366"/>
    </source>
</evidence>
<dbReference type="GO" id="GO:0000049">
    <property type="term" value="F:tRNA binding"/>
    <property type="evidence" value="ECO:0007669"/>
    <property type="project" value="TreeGrafter"/>
</dbReference>
<sequence length="359" mass="40764">MERDMEIIKVKLTGQSEVIKKSVKVLKEGGLVLFPSDTVYGLLVDARNQKAVEKLILFKNRPPGKPISVFVADFDMMKDYVYISKKNLNLLNQILPGQFTIILNSKHNNDKLLESEKGTLGVRIPDYQLIKLLLIEFASPITATSANLSGRPPHYNISALLNELPKTKKDLIDLIVDAGKLPRNKPSTVLDLTAVKIKIIRQGDIIFQNSQTFITKSPLQTQKIGRFVLEKNQQILQKKPLVFIIEGELGVGKTELVKGMAGFLGIDNIISPTYVIYYEYKISNKNIKNIYHFDLYQIEDSKEFNYLGIESYLKPGNILCFEWGEKSGEIYDLLKSKGEVIHINMEYISEKERAIKINL</sequence>
<evidence type="ECO:0000256" key="1">
    <source>
        <dbReference type="ARBA" id="ARBA00004496"/>
    </source>
</evidence>
<dbReference type="NCBIfam" id="TIGR00057">
    <property type="entry name" value="L-threonylcarbamoyladenylate synthase"/>
    <property type="match status" value="1"/>
</dbReference>
<organism evidence="13 14">
    <name type="scientific">Candidatus Roizmanbacteria bacterium GW2011_GWA2_36_23</name>
    <dbReference type="NCBI Taxonomy" id="1618480"/>
    <lineage>
        <taxon>Bacteria</taxon>
        <taxon>Candidatus Roizmaniibacteriota</taxon>
    </lineage>
</organism>
<dbReference type="GO" id="GO:0002949">
    <property type="term" value="P:tRNA threonylcarbamoyladenosine modification"/>
    <property type="evidence" value="ECO:0007669"/>
    <property type="project" value="InterPro"/>
</dbReference>
<reference evidence="13 14" key="1">
    <citation type="journal article" date="2015" name="Nature">
        <title>rRNA introns, odd ribosomes, and small enigmatic genomes across a large radiation of phyla.</title>
        <authorList>
            <person name="Brown C.T."/>
            <person name="Hug L.A."/>
            <person name="Thomas B.C."/>
            <person name="Sharon I."/>
            <person name="Castelle C.J."/>
            <person name="Singh A."/>
            <person name="Wilkins M.J."/>
            <person name="Williams K.H."/>
            <person name="Banfield J.F."/>
        </authorList>
    </citation>
    <scope>NUCLEOTIDE SEQUENCE [LARGE SCALE GENOMIC DNA]</scope>
</reference>
<dbReference type="InterPro" id="IPR027417">
    <property type="entry name" value="P-loop_NTPase"/>
</dbReference>
<dbReference type="InterPro" id="IPR006070">
    <property type="entry name" value="Sua5-like_dom"/>
</dbReference>
<dbReference type="SUPFAM" id="SSF55821">
    <property type="entry name" value="YrdC/RibB"/>
    <property type="match status" value="1"/>
</dbReference>
<evidence type="ECO:0000313" key="13">
    <source>
        <dbReference type="EMBL" id="KKQ01869.1"/>
    </source>
</evidence>
<dbReference type="GO" id="GO:0003725">
    <property type="term" value="F:double-stranded RNA binding"/>
    <property type="evidence" value="ECO:0007669"/>
    <property type="project" value="InterPro"/>
</dbReference>
<dbReference type="EC" id="2.7.7.87" evidence="3"/>
<dbReference type="AlphaFoldDB" id="A0A0G0GPY1"/>
<evidence type="ECO:0000256" key="6">
    <source>
        <dbReference type="ARBA" id="ARBA00022694"/>
    </source>
</evidence>
<dbReference type="NCBIfam" id="TIGR00150">
    <property type="entry name" value="T6A_YjeE"/>
    <property type="match status" value="1"/>
</dbReference>
<dbReference type="InterPro" id="IPR050156">
    <property type="entry name" value="TC-AMP_synthase_SUA5"/>
</dbReference>
<keyword evidence="6" id="KW-0819">tRNA processing</keyword>
<keyword evidence="9" id="KW-0067">ATP-binding</keyword>
<evidence type="ECO:0000259" key="12">
    <source>
        <dbReference type="PROSITE" id="PS51163"/>
    </source>
</evidence>
<evidence type="ECO:0000313" key="14">
    <source>
        <dbReference type="Proteomes" id="UP000034344"/>
    </source>
</evidence>
<dbReference type="InterPro" id="IPR003442">
    <property type="entry name" value="T6A_TsaE"/>
</dbReference>
<dbReference type="STRING" id="1618480.US11_C0003G0012"/>
<keyword evidence="7" id="KW-0548">Nucleotidyltransferase</keyword>
<dbReference type="PROSITE" id="PS51163">
    <property type="entry name" value="YRDC"/>
    <property type="match status" value="1"/>
</dbReference>
<keyword evidence="4" id="KW-0963">Cytoplasm</keyword>
<evidence type="ECO:0000256" key="3">
    <source>
        <dbReference type="ARBA" id="ARBA00012584"/>
    </source>
</evidence>
<evidence type="ECO:0000256" key="7">
    <source>
        <dbReference type="ARBA" id="ARBA00022695"/>
    </source>
</evidence>
<comment type="similarity">
    <text evidence="2">Belongs to the SUA5 family.</text>
</comment>
<dbReference type="Gene3D" id="3.90.870.10">
    <property type="entry name" value="DHBP synthase"/>
    <property type="match status" value="1"/>
</dbReference>
<comment type="subcellular location">
    <subcellularLocation>
        <location evidence="1">Cytoplasm</location>
    </subcellularLocation>
</comment>
<dbReference type="Proteomes" id="UP000034344">
    <property type="component" value="Unassembled WGS sequence"/>
</dbReference>
<feature type="domain" description="YrdC-like" evidence="12">
    <location>
        <begin position="16"/>
        <end position="205"/>
    </location>
</feature>
<dbReference type="InterPro" id="IPR017945">
    <property type="entry name" value="DHBP_synth_RibB-like_a/b_dom"/>
</dbReference>
<evidence type="ECO:0000256" key="9">
    <source>
        <dbReference type="ARBA" id="ARBA00022840"/>
    </source>
</evidence>
<protein>
    <recommendedName>
        <fullName evidence="10">L-threonylcarbamoyladenylate synthase</fullName>
        <ecNumber evidence="3">2.7.7.87</ecNumber>
    </recommendedName>
    <alternativeName>
        <fullName evidence="10">L-threonylcarbamoyladenylate synthase</fullName>
    </alternativeName>
</protein>
<dbReference type="GO" id="GO:0006450">
    <property type="term" value="P:regulation of translational fidelity"/>
    <property type="evidence" value="ECO:0007669"/>
    <property type="project" value="TreeGrafter"/>
</dbReference>
<evidence type="ECO:0000256" key="10">
    <source>
        <dbReference type="ARBA" id="ARBA00029774"/>
    </source>
</evidence>
<keyword evidence="8" id="KW-0547">Nucleotide-binding</keyword>
<dbReference type="Gene3D" id="3.40.50.300">
    <property type="entry name" value="P-loop containing nucleotide triphosphate hydrolases"/>
    <property type="match status" value="1"/>
</dbReference>
<evidence type="ECO:0000256" key="8">
    <source>
        <dbReference type="ARBA" id="ARBA00022741"/>
    </source>
</evidence>
<dbReference type="SUPFAM" id="SSF52540">
    <property type="entry name" value="P-loop containing nucleoside triphosphate hydrolases"/>
    <property type="match status" value="1"/>
</dbReference>
<proteinExistence type="inferred from homology"/>
<comment type="caution">
    <text evidence="13">The sequence shown here is derived from an EMBL/GenBank/DDBJ whole genome shotgun (WGS) entry which is preliminary data.</text>
</comment>
<name>A0A0G0GPY1_9BACT</name>